<dbReference type="EMBL" id="CAJA01000145">
    <property type="protein sequence ID" value="CCH73029.1"/>
    <property type="molecule type" value="Genomic_DNA"/>
</dbReference>
<proteinExistence type="predicted"/>
<keyword evidence="2" id="KW-1185">Reference proteome</keyword>
<sequence length="46" mass="4635">MRGPAALRGPSGAATLLRGLLLFGEYAVSHGYAASSVSAWEATISA</sequence>
<organism evidence="1 2">
    <name type="scientific">Nostocoides australiense Ben110</name>
    <dbReference type="NCBI Taxonomy" id="1193182"/>
    <lineage>
        <taxon>Bacteria</taxon>
        <taxon>Bacillati</taxon>
        <taxon>Actinomycetota</taxon>
        <taxon>Actinomycetes</taxon>
        <taxon>Micrococcales</taxon>
        <taxon>Intrasporangiaceae</taxon>
        <taxon>Nostocoides</taxon>
    </lineage>
</organism>
<evidence type="ECO:0000313" key="2">
    <source>
        <dbReference type="Proteomes" id="UP000035763"/>
    </source>
</evidence>
<accession>W6K3C3</accession>
<evidence type="ECO:0000313" key="1">
    <source>
        <dbReference type="EMBL" id="CCH73029.1"/>
    </source>
</evidence>
<reference evidence="1 2" key="1">
    <citation type="journal article" date="2013" name="ISME J.">
        <title>A metabolic model for members of the genus Tetrasphaera involved in enhanced biological phosphorus removal.</title>
        <authorList>
            <person name="Kristiansen R."/>
            <person name="Nguyen H.T.T."/>
            <person name="Saunders A.M."/>
            <person name="Nielsen J.L."/>
            <person name="Wimmer R."/>
            <person name="Le V.Q."/>
            <person name="McIlroy S.J."/>
            <person name="Petrovski S."/>
            <person name="Seviour R.J."/>
            <person name="Calteau A."/>
            <person name="Nielsen K.L."/>
            <person name="Nielsen P.H."/>
        </authorList>
    </citation>
    <scope>NUCLEOTIDE SEQUENCE [LARGE SCALE GENOMIC DNA]</scope>
    <source>
        <strain evidence="1 2">Ben110</strain>
    </source>
</reference>
<protein>
    <submittedName>
        <fullName evidence="1">Uncharacterized protein</fullName>
    </submittedName>
</protein>
<dbReference type="AlphaFoldDB" id="W6K3C3"/>
<gene>
    <name evidence="1" type="ORF">BN11_2290011</name>
</gene>
<name>W6K3C3_9MICO</name>
<comment type="caution">
    <text evidence="1">The sequence shown here is derived from an EMBL/GenBank/DDBJ whole genome shotgun (WGS) entry which is preliminary data.</text>
</comment>
<dbReference type="Proteomes" id="UP000035763">
    <property type="component" value="Unassembled WGS sequence"/>
</dbReference>